<dbReference type="AlphaFoldDB" id="A0AB34J7K3"/>
<dbReference type="PANTHER" id="PTHR46573">
    <property type="entry name" value="WD REPEAT, SAM AND U-BOX DOMAIN-CONTAINING PROTEIN 1"/>
    <property type="match status" value="1"/>
</dbReference>
<feature type="region of interest" description="Disordered" evidence="1">
    <location>
        <begin position="87"/>
        <end position="146"/>
    </location>
</feature>
<sequence>MRDLPASICPITQDVMEDPVVCADGHSYERAAISHWLLAKETSPCTNAALPHKNVVPNHALRNLIAEVRGVRRPITLEEHLAAATPCAPEELDDGGDSTASATAGSHEGVEELDGGEGERSPPRAAARRPSAARRDDETSAAPVHAAEAEQLVDPCAVLCVQSAIGRRAVRPRPAGKNALHWAMVEGAQAEQRQLRLLLHPELAAQPDQGGNLPLHYAASSGVTTASLVACALAFMPGIDWANKTGRTPLDIARLEGHLGLAAVLSGMPNRHSNDLHAAFRKGAAAEAEQLRLLSCRPELAGQKDPECNLPLHIAATCGATPRAVQECIRVYPDAPHRRNSNGFFPHQLAAEGGHRSIAEILATCAGKRVKVVNSILSTHLRSPQGAQLEEKHESSASVLSATATGTE</sequence>
<dbReference type="PANTHER" id="PTHR46573:SF1">
    <property type="entry name" value="WD REPEAT, SAM AND U-BOX DOMAIN-CONTAINING PROTEIN 1"/>
    <property type="match status" value="1"/>
</dbReference>
<feature type="region of interest" description="Disordered" evidence="1">
    <location>
        <begin position="384"/>
        <end position="408"/>
    </location>
</feature>
<dbReference type="Proteomes" id="UP001515480">
    <property type="component" value="Unassembled WGS sequence"/>
</dbReference>
<dbReference type="InterPro" id="IPR013083">
    <property type="entry name" value="Znf_RING/FYVE/PHD"/>
</dbReference>
<gene>
    <name evidence="3" type="ORF">AB1Y20_003614</name>
</gene>
<name>A0AB34J7K3_PRYPA</name>
<feature type="compositionally biased region" description="Polar residues" evidence="1">
    <location>
        <begin position="396"/>
        <end position="408"/>
    </location>
</feature>
<dbReference type="Gene3D" id="1.25.40.20">
    <property type="entry name" value="Ankyrin repeat-containing domain"/>
    <property type="match status" value="1"/>
</dbReference>
<dbReference type="GO" id="GO:0004842">
    <property type="term" value="F:ubiquitin-protein transferase activity"/>
    <property type="evidence" value="ECO:0007669"/>
    <property type="project" value="InterPro"/>
</dbReference>
<dbReference type="SUPFAM" id="SSF48403">
    <property type="entry name" value="Ankyrin repeat"/>
    <property type="match status" value="1"/>
</dbReference>
<dbReference type="SUPFAM" id="SSF57850">
    <property type="entry name" value="RING/U-box"/>
    <property type="match status" value="1"/>
</dbReference>
<keyword evidence="4" id="KW-1185">Reference proteome</keyword>
<dbReference type="InterPro" id="IPR036770">
    <property type="entry name" value="Ankyrin_rpt-contain_sf"/>
</dbReference>
<dbReference type="InterPro" id="IPR052085">
    <property type="entry name" value="WD-SAM-U-box"/>
</dbReference>
<organism evidence="3 4">
    <name type="scientific">Prymnesium parvum</name>
    <name type="common">Toxic golden alga</name>
    <dbReference type="NCBI Taxonomy" id="97485"/>
    <lineage>
        <taxon>Eukaryota</taxon>
        <taxon>Haptista</taxon>
        <taxon>Haptophyta</taxon>
        <taxon>Prymnesiophyceae</taxon>
        <taxon>Prymnesiales</taxon>
        <taxon>Prymnesiaceae</taxon>
        <taxon>Prymnesium</taxon>
    </lineage>
</organism>
<protein>
    <recommendedName>
        <fullName evidence="2">U-box domain-containing protein</fullName>
    </recommendedName>
</protein>
<dbReference type="Pfam" id="PF04564">
    <property type="entry name" value="U-box"/>
    <property type="match status" value="1"/>
</dbReference>
<evidence type="ECO:0000259" key="2">
    <source>
        <dbReference type="PROSITE" id="PS51698"/>
    </source>
</evidence>
<evidence type="ECO:0000313" key="4">
    <source>
        <dbReference type="Proteomes" id="UP001515480"/>
    </source>
</evidence>
<evidence type="ECO:0000256" key="1">
    <source>
        <dbReference type="SAM" id="MobiDB-lite"/>
    </source>
</evidence>
<dbReference type="PROSITE" id="PS51698">
    <property type="entry name" value="U_BOX"/>
    <property type="match status" value="1"/>
</dbReference>
<dbReference type="CDD" id="cd16655">
    <property type="entry name" value="RING-Ubox_WDSUB1-like"/>
    <property type="match status" value="1"/>
</dbReference>
<evidence type="ECO:0000313" key="3">
    <source>
        <dbReference type="EMBL" id="KAL1514516.1"/>
    </source>
</evidence>
<reference evidence="3 4" key="1">
    <citation type="journal article" date="2024" name="Science">
        <title>Giant polyketide synthase enzymes in the biosynthesis of giant marine polyether toxins.</title>
        <authorList>
            <person name="Fallon T.R."/>
            <person name="Shende V.V."/>
            <person name="Wierzbicki I.H."/>
            <person name="Pendleton A.L."/>
            <person name="Watervoot N.F."/>
            <person name="Auber R.P."/>
            <person name="Gonzalez D.J."/>
            <person name="Wisecaver J.H."/>
            <person name="Moore B.S."/>
        </authorList>
    </citation>
    <scope>NUCLEOTIDE SEQUENCE [LARGE SCALE GENOMIC DNA]</scope>
    <source>
        <strain evidence="3 4">12B1</strain>
    </source>
</reference>
<dbReference type="EMBL" id="JBGBPQ010000012">
    <property type="protein sequence ID" value="KAL1514516.1"/>
    <property type="molecule type" value="Genomic_DNA"/>
</dbReference>
<dbReference type="Gene3D" id="3.30.40.10">
    <property type="entry name" value="Zinc/RING finger domain, C3HC4 (zinc finger)"/>
    <property type="match status" value="1"/>
</dbReference>
<dbReference type="InterPro" id="IPR003613">
    <property type="entry name" value="Ubox_domain"/>
</dbReference>
<dbReference type="GO" id="GO:0016567">
    <property type="term" value="P:protein ubiquitination"/>
    <property type="evidence" value="ECO:0007669"/>
    <property type="project" value="InterPro"/>
</dbReference>
<proteinExistence type="predicted"/>
<comment type="caution">
    <text evidence="3">The sequence shown here is derived from an EMBL/GenBank/DDBJ whole genome shotgun (WGS) entry which is preliminary data.</text>
</comment>
<dbReference type="SMART" id="SM00504">
    <property type="entry name" value="Ubox"/>
    <property type="match status" value="1"/>
</dbReference>
<accession>A0AB34J7K3</accession>
<feature type="domain" description="U-box" evidence="2">
    <location>
        <begin position="2"/>
        <end position="75"/>
    </location>
</feature>